<evidence type="ECO:0000256" key="2">
    <source>
        <dbReference type="ARBA" id="ARBA00006555"/>
    </source>
</evidence>
<evidence type="ECO:0000256" key="10">
    <source>
        <dbReference type="SAM" id="MobiDB-lite"/>
    </source>
</evidence>
<evidence type="ECO:0000313" key="13">
    <source>
        <dbReference type="EMBL" id="MCL9820120.1"/>
    </source>
</evidence>
<dbReference type="InterPro" id="IPR037682">
    <property type="entry name" value="TonB_C"/>
</dbReference>
<keyword evidence="3" id="KW-0813">Transport</keyword>
<evidence type="ECO:0000256" key="1">
    <source>
        <dbReference type="ARBA" id="ARBA00004383"/>
    </source>
</evidence>
<keyword evidence="9 11" id="KW-0472">Membrane</keyword>
<evidence type="ECO:0000256" key="3">
    <source>
        <dbReference type="ARBA" id="ARBA00022448"/>
    </source>
</evidence>
<comment type="similarity">
    <text evidence="2">Belongs to the TonB family.</text>
</comment>
<comment type="caution">
    <text evidence="13">The sequence shown here is derived from an EMBL/GenBank/DDBJ whole genome shotgun (WGS) entry which is preliminary data.</text>
</comment>
<proteinExistence type="inferred from homology"/>
<evidence type="ECO:0000256" key="4">
    <source>
        <dbReference type="ARBA" id="ARBA00022475"/>
    </source>
</evidence>
<feature type="region of interest" description="Disordered" evidence="10">
    <location>
        <begin position="75"/>
        <end position="133"/>
    </location>
</feature>
<gene>
    <name evidence="13" type="ORF">NCR95_08105</name>
</gene>
<keyword evidence="5" id="KW-0997">Cell inner membrane</keyword>
<dbReference type="NCBIfam" id="TIGR01352">
    <property type="entry name" value="tonB_Cterm"/>
    <property type="match status" value="1"/>
</dbReference>
<dbReference type="InterPro" id="IPR006260">
    <property type="entry name" value="TonB/TolA_C"/>
</dbReference>
<dbReference type="InterPro" id="IPR051045">
    <property type="entry name" value="TonB-dependent_transducer"/>
</dbReference>
<dbReference type="PANTHER" id="PTHR33446:SF2">
    <property type="entry name" value="PROTEIN TONB"/>
    <property type="match status" value="1"/>
</dbReference>
<evidence type="ECO:0000256" key="5">
    <source>
        <dbReference type="ARBA" id="ARBA00022519"/>
    </source>
</evidence>
<evidence type="ECO:0000256" key="7">
    <source>
        <dbReference type="ARBA" id="ARBA00022927"/>
    </source>
</evidence>
<dbReference type="SUPFAM" id="SSF74653">
    <property type="entry name" value="TolA/TonB C-terminal domain"/>
    <property type="match status" value="1"/>
</dbReference>
<dbReference type="PROSITE" id="PS52015">
    <property type="entry name" value="TONB_CTD"/>
    <property type="match status" value="1"/>
</dbReference>
<keyword evidence="6 11" id="KW-0812">Transmembrane</keyword>
<dbReference type="Pfam" id="PF03544">
    <property type="entry name" value="TonB_C"/>
    <property type="match status" value="1"/>
</dbReference>
<evidence type="ECO:0000259" key="12">
    <source>
        <dbReference type="PROSITE" id="PS52015"/>
    </source>
</evidence>
<evidence type="ECO:0000256" key="6">
    <source>
        <dbReference type="ARBA" id="ARBA00022692"/>
    </source>
</evidence>
<protein>
    <submittedName>
        <fullName evidence="13">Energy transducer TonB</fullName>
    </submittedName>
</protein>
<accession>A0ABT0TW26</accession>
<dbReference type="EMBL" id="JAMOKX010000008">
    <property type="protein sequence ID" value="MCL9820120.1"/>
    <property type="molecule type" value="Genomic_DNA"/>
</dbReference>
<evidence type="ECO:0000313" key="14">
    <source>
        <dbReference type="Proteomes" id="UP001057522"/>
    </source>
</evidence>
<organism evidence="13 14">
    <name type="scientific">Helicobacter colisuis</name>
    <dbReference type="NCBI Taxonomy" id="2949739"/>
    <lineage>
        <taxon>Bacteria</taxon>
        <taxon>Pseudomonadati</taxon>
        <taxon>Campylobacterota</taxon>
        <taxon>Epsilonproteobacteria</taxon>
        <taxon>Campylobacterales</taxon>
        <taxon>Helicobacteraceae</taxon>
        <taxon>Helicobacter</taxon>
    </lineage>
</organism>
<keyword evidence="14" id="KW-1185">Reference proteome</keyword>
<evidence type="ECO:0000256" key="9">
    <source>
        <dbReference type="ARBA" id="ARBA00023136"/>
    </source>
</evidence>
<dbReference type="PRINTS" id="PR01374">
    <property type="entry name" value="TONBPROTEIN"/>
</dbReference>
<keyword evidence="4" id="KW-1003">Cell membrane</keyword>
<dbReference type="RefSeq" id="WP_250605030.1">
    <property type="nucleotide sequence ID" value="NZ_JAMOKV010000009.1"/>
</dbReference>
<evidence type="ECO:0000256" key="11">
    <source>
        <dbReference type="SAM" id="Phobius"/>
    </source>
</evidence>
<dbReference type="Proteomes" id="UP001057522">
    <property type="component" value="Unassembled WGS sequence"/>
</dbReference>
<name>A0ABT0TW26_9HELI</name>
<dbReference type="InterPro" id="IPR003538">
    <property type="entry name" value="TonB"/>
</dbReference>
<dbReference type="PANTHER" id="PTHR33446">
    <property type="entry name" value="PROTEIN TONB-RELATED"/>
    <property type="match status" value="1"/>
</dbReference>
<feature type="transmembrane region" description="Helical" evidence="11">
    <location>
        <begin position="15"/>
        <end position="34"/>
    </location>
</feature>
<comment type="subcellular location">
    <subcellularLocation>
        <location evidence="1">Cell inner membrane</location>
        <topology evidence="1">Single-pass membrane protein</topology>
        <orientation evidence="1">Periplasmic side</orientation>
    </subcellularLocation>
</comment>
<keyword evidence="7" id="KW-0653">Protein transport</keyword>
<evidence type="ECO:0000256" key="8">
    <source>
        <dbReference type="ARBA" id="ARBA00022989"/>
    </source>
</evidence>
<keyword evidence="8 11" id="KW-1133">Transmembrane helix</keyword>
<feature type="compositionally biased region" description="Basic and acidic residues" evidence="10">
    <location>
        <begin position="75"/>
        <end position="89"/>
    </location>
</feature>
<reference evidence="13" key="1">
    <citation type="submission" date="2022-06" db="EMBL/GenBank/DDBJ databases">
        <title>Helicobacter colisuis sp. nov.</title>
        <authorList>
            <person name="Papic B."/>
            <person name="Gruntar I."/>
        </authorList>
    </citation>
    <scope>NUCLEOTIDE SEQUENCE</scope>
    <source>
        <strain evidence="13">11154-15</strain>
    </source>
</reference>
<feature type="domain" description="TonB C-terminal" evidence="12">
    <location>
        <begin position="148"/>
        <end position="235"/>
    </location>
</feature>
<dbReference type="Gene3D" id="3.30.1150.10">
    <property type="match status" value="1"/>
</dbReference>
<sequence length="235" mass="26046">MKTLALQHKPNNSTLQSFLVASGIYAVIFLSLFYGSSYLVPKDIGLQTQTMAISLMHFAQNPAVQKSALQPIQEEIKTPQKPKVMEKPKPIQKAKPIKEKNVQNTKSLPQPKPILDQATHAQPPATPSVSNAQTQAPSTLTFGKVNDPFLLSIKQAIDKNLQYPRKARMLRMAGIVMVEFKLFKNGELGNVKVIQPSKHSLLDRSAIKTILSAGRDFPTPKNDVIIQIPIQYVLT</sequence>